<reference evidence="6" key="1">
    <citation type="journal article" date="2017" name="Genome Announc.">
        <title>Genome sequences of Cyberlindnera fabianii 65, Pichia kudriavzevii 129, and Saccharomyces cerevisiae 131 isolated from fermented masau fruits in Zimbabwe.</title>
        <authorList>
            <person name="van Rijswijck I.M.H."/>
            <person name="Derks M.F.L."/>
            <person name="Abee T."/>
            <person name="de Ridder D."/>
            <person name="Smid E.J."/>
        </authorList>
    </citation>
    <scope>NUCLEOTIDE SEQUENCE [LARGE SCALE GENOMIC DNA]</scope>
    <source>
        <strain evidence="6">65</strain>
    </source>
</reference>
<feature type="transmembrane region" description="Helical" evidence="4">
    <location>
        <begin position="437"/>
        <end position="460"/>
    </location>
</feature>
<feature type="transmembrane region" description="Helical" evidence="4">
    <location>
        <begin position="313"/>
        <end position="335"/>
    </location>
</feature>
<dbReference type="SUPFAM" id="SSF103473">
    <property type="entry name" value="MFS general substrate transporter"/>
    <property type="match status" value="1"/>
</dbReference>
<feature type="region of interest" description="Disordered" evidence="3">
    <location>
        <begin position="1"/>
        <end position="71"/>
    </location>
</feature>
<dbReference type="InterPro" id="IPR050327">
    <property type="entry name" value="Proton-linked_MCT"/>
</dbReference>
<evidence type="ECO:0000313" key="6">
    <source>
        <dbReference type="Proteomes" id="UP000189513"/>
    </source>
</evidence>
<dbReference type="OMA" id="AVNVICI"/>
<dbReference type="GO" id="GO:0022857">
    <property type="term" value="F:transmembrane transporter activity"/>
    <property type="evidence" value="ECO:0007669"/>
    <property type="project" value="InterPro"/>
</dbReference>
<feature type="transmembrane region" description="Helical" evidence="4">
    <location>
        <begin position="140"/>
        <end position="159"/>
    </location>
</feature>
<feature type="transmembrane region" description="Helical" evidence="4">
    <location>
        <begin position="171"/>
        <end position="188"/>
    </location>
</feature>
<evidence type="ECO:0000256" key="4">
    <source>
        <dbReference type="SAM" id="Phobius"/>
    </source>
</evidence>
<dbReference type="Proteomes" id="UP000189513">
    <property type="component" value="Unassembled WGS sequence"/>
</dbReference>
<feature type="transmembrane region" description="Helical" evidence="4">
    <location>
        <begin position="472"/>
        <end position="490"/>
    </location>
</feature>
<evidence type="ECO:0000256" key="1">
    <source>
        <dbReference type="ARBA" id="ARBA00004141"/>
    </source>
</evidence>
<sequence length="535" mass="59246">MSLTNNLKEQDEIATPTSSSLSSANEGQAPQLLTADHEEELDQQLRREFTIEDARALTQDKTDPESQNQQSSLLERVYTQKSDTGEPQLNLPPDGGYGWVCTLCAGVIYFATWGSNSAFGVYLAFYINNETFPGSTSMDFAWIAGLIVFTAQLFSPVALTLDKLIGLKPTMSIAVVLHTAGYLLASFATKLWHLYVCQGLLVGSAFSFIFVPASTIVPNWFLKKRALASGVMCTGTGLGGVFYSLTINAMIQQTGNQRWSLRFVAITTAFLMIIAITFIKRFNPPPRPHITAKLVMSSFRSMFNPNVLRKSRLWFTVGWFCFTMLAYNITLFSYATAARAMGLSQHQGSTLTALMNAAQAIGRPTMGFVADAWVGRVTYTMVLNCTVMILIFAFWIQARSFGALIACGMCLGLTLGVGNVMNPVLTADSFEPDEFACAWAMLNVCQGFFVLFSEVIALSLKDDSLTNSYTHAEVFAGFMFFAGFLCLLPLREFHVRKLLEKTKGEGNEKTHDIDDTLHPLENVSYFRRMTYPIKV</sequence>
<feature type="transmembrane region" description="Helical" evidence="4">
    <location>
        <begin position="373"/>
        <end position="395"/>
    </location>
</feature>
<feature type="transmembrane region" description="Helical" evidence="4">
    <location>
        <begin position="259"/>
        <end position="279"/>
    </location>
</feature>
<name>A0A1V2L2D3_CYBFA</name>
<dbReference type="InterPro" id="IPR011701">
    <property type="entry name" value="MFS"/>
</dbReference>
<keyword evidence="4" id="KW-0472">Membrane</keyword>
<evidence type="ECO:0000256" key="3">
    <source>
        <dbReference type="SAM" id="MobiDB-lite"/>
    </source>
</evidence>
<gene>
    <name evidence="5" type="ORF">BON22_4197</name>
</gene>
<dbReference type="PANTHER" id="PTHR11360:SF315">
    <property type="entry name" value="TRANSPORTER MCH2-RELATED"/>
    <property type="match status" value="1"/>
</dbReference>
<feature type="transmembrane region" description="Helical" evidence="4">
    <location>
        <begin position="401"/>
        <end position="425"/>
    </location>
</feature>
<evidence type="ECO:0000313" key="5">
    <source>
        <dbReference type="EMBL" id="ONH65910.1"/>
    </source>
</evidence>
<feature type="transmembrane region" description="Helical" evidence="4">
    <location>
        <begin position="97"/>
        <end position="128"/>
    </location>
</feature>
<feature type="compositionally biased region" description="Polar residues" evidence="3">
    <location>
        <begin position="15"/>
        <end position="28"/>
    </location>
</feature>
<comment type="caution">
    <text evidence="5">The sequence shown here is derived from an EMBL/GenBank/DDBJ whole genome shotgun (WGS) entry which is preliminary data.</text>
</comment>
<dbReference type="CDD" id="cd17352">
    <property type="entry name" value="MFS_MCT_SLC16"/>
    <property type="match status" value="1"/>
</dbReference>
<protein>
    <submittedName>
        <fullName evidence="5">Putative transporter ESBP6</fullName>
    </submittedName>
</protein>
<evidence type="ECO:0000256" key="2">
    <source>
        <dbReference type="ARBA" id="ARBA00006727"/>
    </source>
</evidence>
<feature type="transmembrane region" description="Helical" evidence="4">
    <location>
        <begin position="200"/>
        <end position="221"/>
    </location>
</feature>
<feature type="compositionally biased region" description="Basic and acidic residues" evidence="3">
    <location>
        <begin position="43"/>
        <end position="64"/>
    </location>
</feature>
<dbReference type="Pfam" id="PF07690">
    <property type="entry name" value="MFS_1"/>
    <property type="match status" value="1"/>
</dbReference>
<dbReference type="EMBL" id="MPUK01000009">
    <property type="protein sequence ID" value="ONH65910.1"/>
    <property type="molecule type" value="Genomic_DNA"/>
</dbReference>
<organism evidence="5 6">
    <name type="scientific">Cyberlindnera fabianii</name>
    <name type="common">Yeast</name>
    <name type="synonym">Hansenula fabianii</name>
    <dbReference type="NCBI Taxonomy" id="36022"/>
    <lineage>
        <taxon>Eukaryota</taxon>
        <taxon>Fungi</taxon>
        <taxon>Dikarya</taxon>
        <taxon>Ascomycota</taxon>
        <taxon>Saccharomycotina</taxon>
        <taxon>Saccharomycetes</taxon>
        <taxon>Phaffomycetales</taxon>
        <taxon>Phaffomycetaceae</taxon>
        <taxon>Cyberlindnera</taxon>
    </lineage>
</organism>
<accession>A0A1V2L2D3</accession>
<keyword evidence="4" id="KW-0812">Transmembrane</keyword>
<keyword evidence="6" id="KW-1185">Reference proteome</keyword>
<comment type="subcellular location">
    <subcellularLocation>
        <location evidence="1">Membrane</location>
        <topology evidence="1">Multi-pass membrane protein</topology>
    </subcellularLocation>
</comment>
<dbReference type="AlphaFoldDB" id="A0A1V2L2D3"/>
<dbReference type="Gene3D" id="1.20.1250.20">
    <property type="entry name" value="MFS general substrate transporter like domains"/>
    <property type="match status" value="2"/>
</dbReference>
<dbReference type="VEuPathDB" id="FungiDB:BON22_4197"/>
<keyword evidence="4" id="KW-1133">Transmembrane helix</keyword>
<dbReference type="InterPro" id="IPR036259">
    <property type="entry name" value="MFS_trans_sf"/>
</dbReference>
<proteinExistence type="inferred from homology"/>
<dbReference type="PANTHER" id="PTHR11360">
    <property type="entry name" value="MONOCARBOXYLATE TRANSPORTER"/>
    <property type="match status" value="1"/>
</dbReference>
<comment type="similarity">
    <text evidence="2">Belongs to the major facilitator superfamily. Monocarboxylate porter (TC 2.A.1.13) family.</text>
</comment>
<dbReference type="GO" id="GO:0016020">
    <property type="term" value="C:membrane"/>
    <property type="evidence" value="ECO:0007669"/>
    <property type="project" value="UniProtKB-SubCell"/>
</dbReference>